<organism evidence="1 2">
    <name type="scientific">Rhododendron molle</name>
    <name type="common">Chinese azalea</name>
    <name type="synonym">Azalea mollis</name>
    <dbReference type="NCBI Taxonomy" id="49168"/>
    <lineage>
        <taxon>Eukaryota</taxon>
        <taxon>Viridiplantae</taxon>
        <taxon>Streptophyta</taxon>
        <taxon>Embryophyta</taxon>
        <taxon>Tracheophyta</taxon>
        <taxon>Spermatophyta</taxon>
        <taxon>Magnoliopsida</taxon>
        <taxon>eudicotyledons</taxon>
        <taxon>Gunneridae</taxon>
        <taxon>Pentapetalae</taxon>
        <taxon>asterids</taxon>
        <taxon>Ericales</taxon>
        <taxon>Ericaceae</taxon>
        <taxon>Ericoideae</taxon>
        <taxon>Rhodoreae</taxon>
        <taxon>Rhododendron</taxon>
    </lineage>
</organism>
<evidence type="ECO:0000313" key="2">
    <source>
        <dbReference type="Proteomes" id="UP001062846"/>
    </source>
</evidence>
<protein>
    <submittedName>
        <fullName evidence="1">Uncharacterized protein</fullName>
    </submittedName>
</protein>
<accession>A0ACC0MNC4</accession>
<dbReference type="Proteomes" id="UP001062846">
    <property type="component" value="Chromosome 8"/>
</dbReference>
<keyword evidence="2" id="KW-1185">Reference proteome</keyword>
<name>A0ACC0MNC4_RHOML</name>
<proteinExistence type="predicted"/>
<comment type="caution">
    <text evidence="1">The sequence shown here is derived from an EMBL/GenBank/DDBJ whole genome shotgun (WGS) entry which is preliminary data.</text>
</comment>
<dbReference type="EMBL" id="CM046395">
    <property type="protein sequence ID" value="KAI8542012.1"/>
    <property type="molecule type" value="Genomic_DNA"/>
</dbReference>
<gene>
    <name evidence="1" type="ORF">RHMOL_Rhmol08G0106000</name>
</gene>
<evidence type="ECO:0000313" key="1">
    <source>
        <dbReference type="EMBL" id="KAI8542012.1"/>
    </source>
</evidence>
<sequence length="63" mass="6898">MSRCFASCIFYYSHRSSNSVVHLLASKGLFGAGVFRMSPLLLFGFSIPCVGMEFSLDVLISSL</sequence>
<reference evidence="1" key="1">
    <citation type="submission" date="2022-02" db="EMBL/GenBank/DDBJ databases">
        <title>Plant Genome Project.</title>
        <authorList>
            <person name="Zhang R.-G."/>
        </authorList>
    </citation>
    <scope>NUCLEOTIDE SEQUENCE</scope>
    <source>
        <strain evidence="1">AT1</strain>
    </source>
</reference>